<proteinExistence type="predicted"/>
<dbReference type="AlphaFoldDB" id="A0A4Q7NNB3"/>
<dbReference type="RefSeq" id="WP_130357778.1">
    <property type="nucleotide sequence ID" value="NZ_SGXC01000001.1"/>
</dbReference>
<evidence type="ECO:0000313" key="1">
    <source>
        <dbReference type="EMBL" id="RZS86709.1"/>
    </source>
</evidence>
<dbReference type="EMBL" id="SGXC01000001">
    <property type="protein sequence ID" value="RZS86709.1"/>
    <property type="molecule type" value="Genomic_DNA"/>
</dbReference>
<organism evidence="1 2">
    <name type="scientific">Pigmentiphaga kullae</name>
    <dbReference type="NCBI Taxonomy" id="151784"/>
    <lineage>
        <taxon>Bacteria</taxon>
        <taxon>Pseudomonadati</taxon>
        <taxon>Pseudomonadota</taxon>
        <taxon>Betaproteobacteria</taxon>
        <taxon>Burkholderiales</taxon>
        <taxon>Alcaligenaceae</taxon>
        <taxon>Pigmentiphaga</taxon>
    </lineage>
</organism>
<evidence type="ECO:0000313" key="2">
    <source>
        <dbReference type="Proteomes" id="UP000292445"/>
    </source>
</evidence>
<name>A0A4Q7NNB3_9BURK</name>
<sequence>MAPAGGAAVIARIDRQGGQAVAEALLALGGLGALWVLGSALGRLQDLALQTEFAGRHLAFVVAQEAPRDVRERTQAYFFQPERHRWRNHDGSALLPDQPGRFSTEVRQAAGQLPEQAQPGGTAEPARMLRGELLPAYPGLVAGRVSVRPDLAPVAKLGGWRAEARLSSRFAILADAGHARDDGDVQARIARAPRAWSDAARRTEQAGRALSAMSRVDRPWGRPPPQFDWLSAWKGLLPADLAGDAR</sequence>
<keyword evidence="2" id="KW-1185">Reference proteome</keyword>
<dbReference type="OrthoDB" id="8642119at2"/>
<dbReference type="Proteomes" id="UP000292445">
    <property type="component" value="Unassembled WGS sequence"/>
</dbReference>
<protein>
    <submittedName>
        <fullName evidence="1">Uncharacterized protein</fullName>
    </submittedName>
</protein>
<accession>A0A4Q7NNB3</accession>
<comment type="caution">
    <text evidence="1">The sequence shown here is derived from an EMBL/GenBank/DDBJ whole genome shotgun (WGS) entry which is preliminary data.</text>
</comment>
<gene>
    <name evidence="1" type="ORF">EV675_2757</name>
</gene>
<reference evidence="1 2" key="1">
    <citation type="submission" date="2019-02" db="EMBL/GenBank/DDBJ databases">
        <title>Genomic Encyclopedia of Type Strains, Phase IV (KMG-IV): sequencing the most valuable type-strain genomes for metagenomic binning, comparative biology and taxonomic classification.</title>
        <authorList>
            <person name="Goeker M."/>
        </authorList>
    </citation>
    <scope>NUCLEOTIDE SEQUENCE [LARGE SCALE GENOMIC DNA]</scope>
    <source>
        <strain evidence="1 2">K24</strain>
    </source>
</reference>